<evidence type="ECO:0000256" key="1">
    <source>
        <dbReference type="SAM" id="MobiDB-lite"/>
    </source>
</evidence>
<protein>
    <submittedName>
        <fullName evidence="2">Uncharacterized protein</fullName>
    </submittedName>
</protein>
<name>A0AAD5H5I6_9CHLO</name>
<keyword evidence="3" id="KW-1185">Reference proteome</keyword>
<evidence type="ECO:0000313" key="2">
    <source>
        <dbReference type="EMBL" id="KAI7840142.1"/>
    </source>
</evidence>
<proteinExistence type="predicted"/>
<comment type="caution">
    <text evidence="2">The sequence shown here is derived from an EMBL/GenBank/DDBJ whole genome shotgun (WGS) entry which is preliminary data.</text>
</comment>
<accession>A0AAD5H5I6</accession>
<dbReference type="Proteomes" id="UP001205105">
    <property type="component" value="Unassembled WGS sequence"/>
</dbReference>
<dbReference type="EMBL" id="JADXDR010000083">
    <property type="protein sequence ID" value="KAI7840142.1"/>
    <property type="molecule type" value="Genomic_DNA"/>
</dbReference>
<feature type="compositionally biased region" description="Basic and acidic residues" evidence="1">
    <location>
        <begin position="1"/>
        <end position="10"/>
    </location>
</feature>
<feature type="compositionally biased region" description="Pro residues" evidence="1">
    <location>
        <begin position="14"/>
        <end position="27"/>
    </location>
</feature>
<feature type="region of interest" description="Disordered" evidence="1">
    <location>
        <begin position="1"/>
        <end position="43"/>
    </location>
</feature>
<reference evidence="2" key="1">
    <citation type="submission" date="2020-11" db="EMBL/GenBank/DDBJ databases">
        <title>Chlorella ohadii genome sequencing and assembly.</title>
        <authorList>
            <person name="Murik O."/>
            <person name="Treves H."/>
            <person name="Kedem I."/>
            <person name="Shotland Y."/>
            <person name="Kaplan A."/>
        </authorList>
    </citation>
    <scope>NUCLEOTIDE SEQUENCE</scope>
    <source>
        <strain evidence="2">1</strain>
    </source>
</reference>
<evidence type="ECO:0000313" key="3">
    <source>
        <dbReference type="Proteomes" id="UP001205105"/>
    </source>
</evidence>
<sequence length="191" mass="19804">MAHPSIHEPFSRGPGPPWAASRPPPGPFEDGDDEYLAGGPDDLGDLILDMRDGGAWAEGLMDCGDGAPAQHNSQPPAADPMQTLLALSRRQQAQDLEQQAQAAPASLTAAVHQLETGSPHQANGMAQYMATSVTSLGGRTGALRTSQQRQAAAGRAGKGAGSKAAAVGAANRLRSSFLQRPLLSVEDLLYC</sequence>
<gene>
    <name evidence="2" type="ORF">COHA_005925</name>
</gene>
<dbReference type="AlphaFoldDB" id="A0AAD5H5I6"/>
<organism evidence="2 3">
    <name type="scientific">Chlorella ohadii</name>
    <dbReference type="NCBI Taxonomy" id="2649997"/>
    <lineage>
        <taxon>Eukaryota</taxon>
        <taxon>Viridiplantae</taxon>
        <taxon>Chlorophyta</taxon>
        <taxon>core chlorophytes</taxon>
        <taxon>Trebouxiophyceae</taxon>
        <taxon>Chlorellales</taxon>
        <taxon>Chlorellaceae</taxon>
        <taxon>Chlorella clade</taxon>
        <taxon>Chlorella</taxon>
    </lineage>
</organism>